<keyword evidence="1" id="KW-0472">Membrane</keyword>
<feature type="transmembrane region" description="Helical" evidence="1">
    <location>
        <begin position="121"/>
        <end position="141"/>
    </location>
</feature>
<keyword evidence="1" id="KW-1133">Transmembrane helix</keyword>
<evidence type="ECO:0000256" key="1">
    <source>
        <dbReference type="SAM" id="Phobius"/>
    </source>
</evidence>
<organism evidence="2 3">
    <name type="scientific">Marivirga sericea</name>
    <dbReference type="NCBI Taxonomy" id="1028"/>
    <lineage>
        <taxon>Bacteria</taxon>
        <taxon>Pseudomonadati</taxon>
        <taxon>Bacteroidota</taxon>
        <taxon>Cytophagia</taxon>
        <taxon>Cytophagales</taxon>
        <taxon>Marivirgaceae</taxon>
        <taxon>Marivirga</taxon>
    </lineage>
</organism>
<dbReference type="AlphaFoldDB" id="A0A1X7I1P2"/>
<feature type="transmembrane region" description="Helical" evidence="1">
    <location>
        <begin position="153"/>
        <end position="175"/>
    </location>
</feature>
<protein>
    <recommendedName>
        <fullName evidence="4">YhhN-like protein</fullName>
    </recommendedName>
</protein>
<dbReference type="STRING" id="1028.SAMN05661096_00089"/>
<feature type="transmembrane region" description="Helical" evidence="1">
    <location>
        <begin position="181"/>
        <end position="203"/>
    </location>
</feature>
<dbReference type="RefSeq" id="WP_085515116.1">
    <property type="nucleotide sequence ID" value="NZ_FXAW01000001.1"/>
</dbReference>
<proteinExistence type="predicted"/>
<feature type="transmembrane region" description="Helical" evidence="1">
    <location>
        <begin position="37"/>
        <end position="59"/>
    </location>
</feature>
<reference evidence="3" key="1">
    <citation type="submission" date="2017-04" db="EMBL/GenBank/DDBJ databases">
        <authorList>
            <person name="Varghese N."/>
            <person name="Submissions S."/>
        </authorList>
    </citation>
    <scope>NUCLEOTIDE SEQUENCE [LARGE SCALE GENOMIC DNA]</scope>
    <source>
        <strain evidence="3">DSM 4125</strain>
    </source>
</reference>
<sequence length="211" mass="24665">MNNYILSSIILSYSLLVVAFAYGITNEKMRNNELSRGYLVYLGFILVIEVINHILITFLETKNTHYLYPLYFSGEFLILMSICLKGLKATKKWKMITGLVASYIFIETTILWFIYQDASTGYAKIISHLIIICAVAILLIKNIKEAEKNDPRWFIYGALFLYYSVSLFLFLLMSQLTEQNINIWIINNILSSLLYSSFIYTFYKLIKWRSK</sequence>
<dbReference type="OrthoDB" id="1261025at2"/>
<feature type="transmembrane region" description="Helical" evidence="1">
    <location>
        <begin position="65"/>
        <end position="84"/>
    </location>
</feature>
<evidence type="ECO:0008006" key="4">
    <source>
        <dbReference type="Google" id="ProtNLM"/>
    </source>
</evidence>
<feature type="transmembrane region" description="Helical" evidence="1">
    <location>
        <begin position="6"/>
        <end position="25"/>
    </location>
</feature>
<evidence type="ECO:0000313" key="2">
    <source>
        <dbReference type="EMBL" id="SMG07909.1"/>
    </source>
</evidence>
<accession>A0A1X7I1P2</accession>
<dbReference type="Proteomes" id="UP000193804">
    <property type="component" value="Unassembled WGS sequence"/>
</dbReference>
<keyword evidence="1" id="KW-0812">Transmembrane</keyword>
<keyword evidence="3" id="KW-1185">Reference proteome</keyword>
<dbReference type="EMBL" id="FXAW01000001">
    <property type="protein sequence ID" value="SMG07909.1"/>
    <property type="molecule type" value="Genomic_DNA"/>
</dbReference>
<feature type="transmembrane region" description="Helical" evidence="1">
    <location>
        <begin position="96"/>
        <end position="115"/>
    </location>
</feature>
<gene>
    <name evidence="2" type="ORF">SAMN05661096_00089</name>
</gene>
<name>A0A1X7I1P2_9BACT</name>
<evidence type="ECO:0000313" key="3">
    <source>
        <dbReference type="Proteomes" id="UP000193804"/>
    </source>
</evidence>